<feature type="transmembrane region" description="Helical" evidence="1">
    <location>
        <begin position="36"/>
        <end position="60"/>
    </location>
</feature>
<evidence type="ECO:0000256" key="1">
    <source>
        <dbReference type="SAM" id="Phobius"/>
    </source>
</evidence>
<name>A0A845ANP9_9SPHN</name>
<feature type="transmembrane region" description="Helical" evidence="1">
    <location>
        <begin position="66"/>
        <end position="85"/>
    </location>
</feature>
<dbReference type="RefSeq" id="WP_160754429.1">
    <property type="nucleotide sequence ID" value="NZ_WTYA01000017.1"/>
</dbReference>
<protein>
    <submittedName>
        <fullName evidence="2">Uncharacterized protein</fullName>
    </submittedName>
</protein>
<keyword evidence="3" id="KW-1185">Reference proteome</keyword>
<reference evidence="2 3" key="1">
    <citation type="submission" date="2019-12" db="EMBL/GenBank/DDBJ databases">
        <title>Genomic-based taxomic classification of the family Erythrobacteraceae.</title>
        <authorList>
            <person name="Xu L."/>
        </authorList>
    </citation>
    <scope>NUCLEOTIDE SEQUENCE [LARGE SCALE GENOMIC DNA]</scope>
    <source>
        <strain evidence="2 3">KEMB 9005-328</strain>
    </source>
</reference>
<keyword evidence="1" id="KW-1133">Transmembrane helix</keyword>
<dbReference type="AlphaFoldDB" id="A0A845ANP9"/>
<organism evidence="2 3">
    <name type="scientific">Qipengyuania algicida</name>
    <dbReference type="NCBI Taxonomy" id="1836209"/>
    <lineage>
        <taxon>Bacteria</taxon>
        <taxon>Pseudomonadati</taxon>
        <taxon>Pseudomonadota</taxon>
        <taxon>Alphaproteobacteria</taxon>
        <taxon>Sphingomonadales</taxon>
        <taxon>Erythrobacteraceae</taxon>
        <taxon>Qipengyuania</taxon>
    </lineage>
</organism>
<accession>A0A845ANP9</accession>
<keyword evidence="1" id="KW-0812">Transmembrane</keyword>
<sequence>MSATSFVLAVLFSMAIAVSTTALLSRVFRPYRLSWALSALTALAAVVIAFFVLFALAFFLVESGPVIWLCGALIGLAEGAILSGGKTVIRRMANRPPATDTTRPRREAE</sequence>
<gene>
    <name evidence="2" type="ORF">GRI58_15055</name>
</gene>
<dbReference type="Proteomes" id="UP000439780">
    <property type="component" value="Unassembled WGS sequence"/>
</dbReference>
<dbReference type="EMBL" id="WTYA01000017">
    <property type="protein sequence ID" value="MXP30126.1"/>
    <property type="molecule type" value="Genomic_DNA"/>
</dbReference>
<evidence type="ECO:0000313" key="3">
    <source>
        <dbReference type="Proteomes" id="UP000439780"/>
    </source>
</evidence>
<comment type="caution">
    <text evidence="2">The sequence shown here is derived from an EMBL/GenBank/DDBJ whole genome shotgun (WGS) entry which is preliminary data.</text>
</comment>
<keyword evidence="1" id="KW-0472">Membrane</keyword>
<feature type="transmembrane region" description="Helical" evidence="1">
    <location>
        <begin position="6"/>
        <end position="24"/>
    </location>
</feature>
<evidence type="ECO:0000313" key="2">
    <source>
        <dbReference type="EMBL" id="MXP30126.1"/>
    </source>
</evidence>
<proteinExistence type="predicted"/>